<dbReference type="SUPFAM" id="SSF51120">
    <property type="entry name" value="beta-Roll"/>
    <property type="match status" value="2"/>
</dbReference>
<reference evidence="3 4" key="1">
    <citation type="submission" date="2008-11" db="EMBL/GenBank/DDBJ databases">
        <title>Draft genome sequence of Bacteroides pectinophilus (ATCC 43243).</title>
        <authorList>
            <person name="Sudarsanam P."/>
            <person name="Ley R."/>
            <person name="Guruge J."/>
            <person name="Turnbaugh P.J."/>
            <person name="Mahowald M."/>
            <person name="Liep D."/>
            <person name="Gordon J."/>
        </authorList>
    </citation>
    <scope>NUCLEOTIDE SEQUENCE [LARGE SCALE GENOMIC DNA]</scope>
    <source>
        <strain evidence="3 4">ATCC 43243</strain>
    </source>
</reference>
<dbReference type="PROSITE" id="PS00330">
    <property type="entry name" value="HEMOLYSIN_CALCIUM"/>
    <property type="match status" value="3"/>
</dbReference>
<name>B7ASD6_9FIRM</name>
<dbReference type="GO" id="GO:0005509">
    <property type="term" value="F:calcium ion binding"/>
    <property type="evidence" value="ECO:0007669"/>
    <property type="project" value="InterPro"/>
</dbReference>
<evidence type="ECO:0000313" key="3">
    <source>
        <dbReference type="EMBL" id="EEC57482.1"/>
    </source>
</evidence>
<proteinExistence type="predicted"/>
<dbReference type="InterPro" id="IPR001343">
    <property type="entry name" value="Hemolysn_Ca-bd"/>
</dbReference>
<dbReference type="InterPro" id="IPR011049">
    <property type="entry name" value="Serralysin-like_metalloprot_C"/>
</dbReference>
<dbReference type="HOGENOM" id="CLU_753400_0_0_9"/>
<dbReference type="GO" id="GO:0005576">
    <property type="term" value="C:extracellular region"/>
    <property type="evidence" value="ECO:0007669"/>
    <property type="project" value="UniProtKB-SubCell"/>
</dbReference>
<dbReference type="EMBL" id="ABVQ01000036">
    <property type="protein sequence ID" value="EEC57482.1"/>
    <property type="molecule type" value="Genomic_DNA"/>
</dbReference>
<evidence type="ECO:0008006" key="5">
    <source>
        <dbReference type="Google" id="ProtNLM"/>
    </source>
</evidence>
<evidence type="ECO:0000313" key="4">
    <source>
        <dbReference type="Proteomes" id="UP000003136"/>
    </source>
</evidence>
<dbReference type="STRING" id="483218.BACPEC_01991"/>
<dbReference type="AlphaFoldDB" id="B7ASD6"/>
<dbReference type="Proteomes" id="UP000003136">
    <property type="component" value="Unassembled WGS sequence"/>
</dbReference>
<reference evidence="3 4" key="2">
    <citation type="submission" date="2008-11" db="EMBL/GenBank/DDBJ databases">
        <authorList>
            <person name="Fulton L."/>
            <person name="Clifton S."/>
            <person name="Fulton B."/>
            <person name="Xu J."/>
            <person name="Minx P."/>
            <person name="Pepin K.H."/>
            <person name="Johnson M."/>
            <person name="Bhonagiri V."/>
            <person name="Nash W.E."/>
            <person name="Mardis E.R."/>
            <person name="Wilson R.K."/>
        </authorList>
    </citation>
    <scope>NUCLEOTIDE SEQUENCE [LARGE SCALE GENOMIC DNA]</scope>
    <source>
        <strain evidence="3 4">ATCC 43243</strain>
    </source>
</reference>
<organism evidence="3 4">
    <name type="scientific">[Bacteroides] pectinophilus ATCC 43243</name>
    <dbReference type="NCBI Taxonomy" id="483218"/>
    <lineage>
        <taxon>Bacteria</taxon>
        <taxon>Bacillati</taxon>
        <taxon>Bacillota</taxon>
        <taxon>Clostridia</taxon>
        <taxon>Eubacteriales</taxon>
    </lineage>
</organism>
<keyword evidence="2" id="KW-0964">Secreted</keyword>
<accession>B7ASD6</accession>
<dbReference type="PANTHER" id="PTHR38340:SF1">
    <property type="entry name" value="S-LAYER PROTEIN"/>
    <property type="match status" value="1"/>
</dbReference>
<dbReference type="Gene3D" id="2.150.10.10">
    <property type="entry name" value="Serralysin-like metalloprotease, C-terminal"/>
    <property type="match status" value="2"/>
</dbReference>
<protein>
    <recommendedName>
        <fullName evidence="5">Haemolysin-type calcium binding-related domain-containing protein</fullName>
    </recommendedName>
</protein>
<comment type="subcellular location">
    <subcellularLocation>
        <location evidence="1">Secreted</location>
    </subcellularLocation>
</comment>
<sequence length="359" mass="38954">MEFDDGSYGKEELEQITSIRRGSDANDVIDGYGAAYNYSENETIYAGAGDDTVHGNNGDDVIYGEAGNDTLYGGNGDDVLMGGAGDDYLAGDAGADIYIHSRGDGNDVINNYDAWESRTSDKLVLKGVKKSDVEIIRSGLNMIIRDTVGNEVITIKDAYSASYGNGIFYLENVEFDDGSYGKEELEQITSVRHGNDVGETIEGYGAAYNYSEDETIYAGVGDDTVHGYNGNDTIYGGDGNDTLYGDNGDDVIIGGKGEDFMCGGAGADTYIHARGDGNDVINNYDTSDGRTSDKLILKGIEESEVEISRSGNDMVIRDIVGKETVTIKEAYNNSYGDNRYYLENIEYEDEECVKEKECR</sequence>
<dbReference type="InterPro" id="IPR018511">
    <property type="entry name" value="Hemolysin-typ_Ca-bd_CS"/>
</dbReference>
<gene>
    <name evidence="3" type="ORF">BACPEC_01991</name>
</gene>
<evidence type="ECO:0000256" key="1">
    <source>
        <dbReference type="ARBA" id="ARBA00004613"/>
    </source>
</evidence>
<comment type="caution">
    <text evidence="3">The sequence shown here is derived from an EMBL/GenBank/DDBJ whole genome shotgun (WGS) entry which is preliminary data.</text>
</comment>
<dbReference type="InterPro" id="IPR050557">
    <property type="entry name" value="RTX_toxin/Mannuronan_C5-epim"/>
</dbReference>
<evidence type="ECO:0000256" key="2">
    <source>
        <dbReference type="ARBA" id="ARBA00022525"/>
    </source>
</evidence>
<dbReference type="Pfam" id="PF00353">
    <property type="entry name" value="HemolysinCabind"/>
    <property type="match status" value="3"/>
</dbReference>
<dbReference type="PRINTS" id="PR00313">
    <property type="entry name" value="CABNDNGRPT"/>
</dbReference>
<dbReference type="PANTHER" id="PTHR38340">
    <property type="entry name" value="S-LAYER PROTEIN"/>
    <property type="match status" value="1"/>
</dbReference>
<dbReference type="eggNOG" id="COG2931">
    <property type="taxonomic scope" value="Bacteria"/>
</dbReference>
<keyword evidence="4" id="KW-1185">Reference proteome</keyword>